<dbReference type="Proteomes" id="UP000694407">
    <property type="component" value="Unplaced"/>
</dbReference>
<dbReference type="AlphaFoldDB" id="A0A8C5YW07"/>
<keyword evidence="2" id="KW-1185">Reference proteome</keyword>
<proteinExistence type="predicted"/>
<dbReference type="Ensembl" id="ENSMMMT00000006820.1">
    <property type="protein sequence ID" value="ENSMMMP00000006004.1"/>
    <property type="gene ID" value="ENSMMMG00000005383.1"/>
</dbReference>
<accession>A0A8C5YW07</accession>
<reference evidence="1" key="1">
    <citation type="submission" date="2025-08" db="UniProtKB">
        <authorList>
            <consortium name="Ensembl"/>
        </authorList>
    </citation>
    <scope>IDENTIFICATION</scope>
</reference>
<protein>
    <submittedName>
        <fullName evidence="1">Uncharacterized protein</fullName>
    </submittedName>
</protein>
<evidence type="ECO:0000313" key="1">
    <source>
        <dbReference type="Ensembl" id="ENSMMMP00000006004.1"/>
    </source>
</evidence>
<sequence>MQPCSQVLEYEICGPWMLFNLFEPSVLICQMERMLIYFLGFTLETHISASPGQKLPSSGLRVLFISTPLVWISSVFTVIIDEETESAWVLGNTEISLLSPYFGSSKCGQELAQRHGVVKPLGEASRTLVRSVEPFQV</sequence>
<name>A0A8C5YW07_MARMA</name>
<dbReference type="GeneTree" id="ENSGT00910000147067"/>
<reference evidence="1" key="2">
    <citation type="submission" date="2025-09" db="UniProtKB">
        <authorList>
            <consortium name="Ensembl"/>
        </authorList>
    </citation>
    <scope>IDENTIFICATION</scope>
</reference>
<organism evidence="1 2">
    <name type="scientific">Marmota marmota marmota</name>
    <name type="common">Alpine marmot</name>
    <dbReference type="NCBI Taxonomy" id="9994"/>
    <lineage>
        <taxon>Eukaryota</taxon>
        <taxon>Metazoa</taxon>
        <taxon>Chordata</taxon>
        <taxon>Craniata</taxon>
        <taxon>Vertebrata</taxon>
        <taxon>Euteleostomi</taxon>
        <taxon>Mammalia</taxon>
        <taxon>Eutheria</taxon>
        <taxon>Euarchontoglires</taxon>
        <taxon>Glires</taxon>
        <taxon>Rodentia</taxon>
        <taxon>Sciuromorpha</taxon>
        <taxon>Sciuridae</taxon>
        <taxon>Xerinae</taxon>
        <taxon>Marmotini</taxon>
        <taxon>Marmota</taxon>
    </lineage>
</organism>
<evidence type="ECO:0000313" key="2">
    <source>
        <dbReference type="Proteomes" id="UP000694407"/>
    </source>
</evidence>